<evidence type="ECO:0000313" key="2">
    <source>
        <dbReference type="Proteomes" id="UP001244341"/>
    </source>
</evidence>
<keyword evidence="2" id="KW-1185">Reference proteome</keyword>
<evidence type="ECO:0000313" key="1">
    <source>
        <dbReference type="EMBL" id="WIA15625.1"/>
    </source>
</evidence>
<evidence type="ECO:0008006" key="3">
    <source>
        <dbReference type="Google" id="ProtNLM"/>
    </source>
</evidence>
<accession>A0ABY8U2P3</accession>
<proteinExistence type="predicted"/>
<gene>
    <name evidence="1" type="ORF">OEZ85_002252</name>
</gene>
<organism evidence="1 2">
    <name type="scientific">Tetradesmus obliquus</name>
    <name type="common">Green alga</name>
    <name type="synonym">Acutodesmus obliquus</name>
    <dbReference type="NCBI Taxonomy" id="3088"/>
    <lineage>
        <taxon>Eukaryota</taxon>
        <taxon>Viridiplantae</taxon>
        <taxon>Chlorophyta</taxon>
        <taxon>core chlorophytes</taxon>
        <taxon>Chlorophyceae</taxon>
        <taxon>CS clade</taxon>
        <taxon>Sphaeropleales</taxon>
        <taxon>Scenedesmaceae</taxon>
        <taxon>Tetradesmus</taxon>
    </lineage>
</organism>
<protein>
    <recommendedName>
        <fullName evidence="3">Secreted protein</fullName>
    </recommendedName>
</protein>
<name>A0ABY8U2P3_TETOB</name>
<sequence length="104" mass="11674">MHTRQPQQSFLGSTAAWHQRTLCSALMWHIFAHQTVHLAPPSELGLAAYAWLVSSSFTLQIELWAGNGPTSSSRDRPAGEGDPCQRRLFVKCCDQAYKRIDRCS</sequence>
<dbReference type="EMBL" id="CP126213">
    <property type="protein sequence ID" value="WIA15625.1"/>
    <property type="molecule type" value="Genomic_DNA"/>
</dbReference>
<dbReference type="Proteomes" id="UP001244341">
    <property type="component" value="Chromosome 6b"/>
</dbReference>
<reference evidence="1 2" key="1">
    <citation type="submission" date="2023-05" db="EMBL/GenBank/DDBJ databases">
        <title>A 100% complete, gapless, phased diploid assembly of the Scenedesmus obliquus UTEX 3031 genome.</title>
        <authorList>
            <person name="Biondi T.C."/>
            <person name="Hanschen E.R."/>
            <person name="Kwon T."/>
            <person name="Eng W."/>
            <person name="Kruse C.P.S."/>
            <person name="Koehler S.I."/>
            <person name="Kunde Y."/>
            <person name="Gleasner C.D."/>
            <person name="You Mak K.T."/>
            <person name="Polle J."/>
            <person name="Hovde B.T."/>
            <person name="Starkenburg S.R."/>
        </authorList>
    </citation>
    <scope>NUCLEOTIDE SEQUENCE [LARGE SCALE GENOMIC DNA]</scope>
    <source>
        <strain evidence="1 2">DOE0152z</strain>
    </source>
</reference>